<organism evidence="3 4">
    <name type="scientific">Candidatus Enterococcus moelleringii</name>
    <dbReference type="NCBI Taxonomy" id="2815325"/>
    <lineage>
        <taxon>Bacteria</taxon>
        <taxon>Bacillati</taxon>
        <taxon>Bacillota</taxon>
        <taxon>Bacilli</taxon>
        <taxon>Lactobacillales</taxon>
        <taxon>Enterococcaceae</taxon>
        <taxon>Enterococcus</taxon>
    </lineage>
</organism>
<dbReference type="SUPFAM" id="SSF52317">
    <property type="entry name" value="Class I glutamine amidotransferase-like"/>
    <property type="match status" value="1"/>
</dbReference>
<dbReference type="NCBIfam" id="TIGR00566">
    <property type="entry name" value="trpG_papA"/>
    <property type="match status" value="1"/>
</dbReference>
<sequence length="193" mass="21524">MILLIDNYDSFTYNLVHQFGSEDDLVVVRNDAPELFQLAEEADGIVLSPGPGKPADAGLMEEVIRRFYRDKPILGICLGHQAIGEVFGGKVVLAPTIMHGKQSTIFFKAKGCFKEIQTPLQVMRYHSLMIEKESFPEALEIVAECDGCIMAVQHKKYPVYGLQFHPESIGTEKGQQLIDQFIKEVGNTHATII</sequence>
<dbReference type="PANTHER" id="PTHR43418">
    <property type="entry name" value="MULTIFUNCTIONAL TRYPTOPHAN BIOSYNTHESIS PROTEIN-RELATED"/>
    <property type="match status" value="1"/>
</dbReference>
<proteinExistence type="predicted"/>
<dbReference type="Proteomes" id="UP000664601">
    <property type="component" value="Unassembled WGS sequence"/>
</dbReference>
<keyword evidence="1" id="KW-0315">Glutamine amidotransferase</keyword>
<protein>
    <submittedName>
        <fullName evidence="3">Aminodeoxychorismate/anthranilate synthase component II</fullName>
    </submittedName>
</protein>
<evidence type="ECO:0000256" key="1">
    <source>
        <dbReference type="ARBA" id="ARBA00022962"/>
    </source>
</evidence>
<dbReference type="InterPro" id="IPR017926">
    <property type="entry name" value="GATASE"/>
</dbReference>
<dbReference type="InterPro" id="IPR006221">
    <property type="entry name" value="TrpG/PapA_dom"/>
</dbReference>
<keyword evidence="4" id="KW-1185">Reference proteome</keyword>
<dbReference type="PRINTS" id="PR00099">
    <property type="entry name" value="CPSGATASE"/>
</dbReference>
<accession>A0ABS3L756</accession>
<dbReference type="PANTHER" id="PTHR43418:SF8">
    <property type="entry name" value="SYNTHASE COMPONENT II, PUTATIVE-RELATED"/>
    <property type="match status" value="1"/>
</dbReference>
<evidence type="ECO:0000259" key="2">
    <source>
        <dbReference type="Pfam" id="PF00117"/>
    </source>
</evidence>
<feature type="domain" description="Glutamine amidotransferase" evidence="2">
    <location>
        <begin position="3"/>
        <end position="183"/>
    </location>
</feature>
<dbReference type="RefSeq" id="WP_207671548.1">
    <property type="nucleotide sequence ID" value="NZ_JAFREM010000001.1"/>
</dbReference>
<dbReference type="PRINTS" id="PR00097">
    <property type="entry name" value="ANTSNTHASEII"/>
</dbReference>
<dbReference type="Pfam" id="PF00117">
    <property type="entry name" value="GATase"/>
    <property type="match status" value="1"/>
</dbReference>
<dbReference type="PRINTS" id="PR00096">
    <property type="entry name" value="GATASE"/>
</dbReference>
<dbReference type="PROSITE" id="PS51273">
    <property type="entry name" value="GATASE_TYPE_1"/>
    <property type="match status" value="1"/>
</dbReference>
<dbReference type="Gene3D" id="3.40.50.880">
    <property type="match status" value="1"/>
</dbReference>
<evidence type="ECO:0000313" key="3">
    <source>
        <dbReference type="EMBL" id="MBO1304606.1"/>
    </source>
</evidence>
<reference evidence="3 4" key="1">
    <citation type="submission" date="2021-03" db="EMBL/GenBank/DDBJ databases">
        <title>Enterococcal diversity collection.</title>
        <authorList>
            <person name="Gilmore M.S."/>
            <person name="Schwartzman J."/>
            <person name="Van Tyne D."/>
            <person name="Martin M."/>
            <person name="Earl A.M."/>
            <person name="Manson A.L."/>
            <person name="Straub T."/>
            <person name="Salamzade R."/>
            <person name="Saavedra J."/>
            <person name="Lebreton F."/>
            <person name="Prichula J."/>
            <person name="Schaufler K."/>
            <person name="Gaca A."/>
            <person name="Sgardioli B."/>
            <person name="Wagenaar J."/>
            <person name="Strong T."/>
        </authorList>
    </citation>
    <scope>NUCLEOTIDE SEQUENCE [LARGE SCALE GENOMIC DNA]</scope>
    <source>
        <strain evidence="3 4">669A</strain>
    </source>
</reference>
<comment type="caution">
    <text evidence="3">The sequence shown here is derived from an EMBL/GenBank/DDBJ whole genome shotgun (WGS) entry which is preliminary data.</text>
</comment>
<dbReference type="EMBL" id="JAFREM010000001">
    <property type="protein sequence ID" value="MBO1304606.1"/>
    <property type="molecule type" value="Genomic_DNA"/>
</dbReference>
<dbReference type="InterPro" id="IPR050472">
    <property type="entry name" value="Anth_synth/Amidotransfase"/>
</dbReference>
<dbReference type="CDD" id="cd01743">
    <property type="entry name" value="GATase1_Anthranilate_Synthase"/>
    <property type="match status" value="1"/>
</dbReference>
<dbReference type="InterPro" id="IPR029062">
    <property type="entry name" value="Class_I_gatase-like"/>
</dbReference>
<gene>
    <name evidence="3" type="ORF">JZO70_00415</name>
</gene>
<name>A0ABS3L756_9ENTE</name>
<evidence type="ECO:0000313" key="4">
    <source>
        <dbReference type="Proteomes" id="UP000664601"/>
    </source>
</evidence>